<comment type="caution">
    <text evidence="1">The sequence shown here is derived from an EMBL/GenBank/DDBJ whole genome shotgun (WGS) entry which is preliminary data.</text>
</comment>
<protein>
    <submittedName>
        <fullName evidence="1">Uncharacterized protein</fullName>
    </submittedName>
</protein>
<sequence>MGKEDEGNQRINTQIICATGDFAFSAESATVWMYESSWYDRGQLVPDQVTPASDELPIVNGTADAGISTSFSRVDHVHPLNISTTLPISDTVSGQVGTSNQYARSDHSHPLNISTSISPQDSASGSVGTANYYARSDHSHPFNVETNASNIPVVNGVGANGSSAYYARQDHFHPQQLTYDGNVTAAKFIMTGGTKNNILLADGTTKKSVLASKIYQVIEQPQYIKLCTFIAQNTSTDNSIEFQIDTRSGFGKIQFNQHWSNGEGISRYQYQFIPSLLTGLSSAWIIYFDTGLNRYGELW</sequence>
<proteinExistence type="predicted"/>
<evidence type="ECO:0000313" key="1">
    <source>
        <dbReference type="EMBL" id="KAA6401405.1"/>
    </source>
</evidence>
<gene>
    <name evidence="1" type="ORF">EZS28_003067</name>
    <name evidence="2" type="ORF">EZS28_003068</name>
</gene>
<accession>A0A5J4X406</accession>
<dbReference type="Proteomes" id="UP000324800">
    <property type="component" value="Unassembled WGS sequence"/>
</dbReference>
<name>A0A5J4X406_9EUKA</name>
<dbReference type="AlphaFoldDB" id="A0A5J4X406"/>
<dbReference type="EMBL" id="SNRW01000395">
    <property type="protein sequence ID" value="KAA6401406.1"/>
    <property type="molecule type" value="Genomic_DNA"/>
</dbReference>
<dbReference type="OrthoDB" id="10259133at2759"/>
<organism evidence="1 3">
    <name type="scientific">Streblomastix strix</name>
    <dbReference type="NCBI Taxonomy" id="222440"/>
    <lineage>
        <taxon>Eukaryota</taxon>
        <taxon>Metamonada</taxon>
        <taxon>Preaxostyla</taxon>
        <taxon>Oxymonadida</taxon>
        <taxon>Streblomastigidae</taxon>
        <taxon>Streblomastix</taxon>
    </lineage>
</organism>
<evidence type="ECO:0000313" key="3">
    <source>
        <dbReference type="Proteomes" id="UP000324800"/>
    </source>
</evidence>
<evidence type="ECO:0000313" key="2">
    <source>
        <dbReference type="EMBL" id="KAA6401406.1"/>
    </source>
</evidence>
<reference evidence="1 3" key="1">
    <citation type="submission" date="2019-03" db="EMBL/GenBank/DDBJ databases">
        <title>Single cell metagenomics reveals metabolic interactions within the superorganism composed of flagellate Streblomastix strix and complex community of Bacteroidetes bacteria on its surface.</title>
        <authorList>
            <person name="Treitli S.C."/>
            <person name="Kolisko M."/>
            <person name="Husnik F."/>
            <person name="Keeling P."/>
            <person name="Hampl V."/>
        </authorList>
    </citation>
    <scope>NUCLEOTIDE SEQUENCE [LARGE SCALE GENOMIC DNA]</scope>
    <source>
        <strain evidence="1">ST1C</strain>
    </source>
</reference>
<dbReference type="EMBL" id="SNRW01000395">
    <property type="protein sequence ID" value="KAA6401405.1"/>
    <property type="molecule type" value="Genomic_DNA"/>
</dbReference>